<evidence type="ECO:0000256" key="1">
    <source>
        <dbReference type="ARBA" id="ARBA00006270"/>
    </source>
</evidence>
<dbReference type="Pfam" id="PF00071">
    <property type="entry name" value="Ras"/>
    <property type="match status" value="1"/>
</dbReference>
<evidence type="ECO:0000256" key="2">
    <source>
        <dbReference type="ARBA" id="ARBA00022741"/>
    </source>
</evidence>
<dbReference type="PANTHER" id="PTHR47980">
    <property type="entry name" value="LD44762P"/>
    <property type="match status" value="1"/>
</dbReference>
<reference evidence="5" key="1">
    <citation type="submission" date="2021-01" db="EMBL/GenBank/DDBJ databases">
        <authorList>
            <person name="Corre E."/>
            <person name="Pelletier E."/>
            <person name="Niang G."/>
            <person name="Scheremetjew M."/>
            <person name="Finn R."/>
            <person name="Kale V."/>
            <person name="Holt S."/>
            <person name="Cochrane G."/>
            <person name="Meng A."/>
            <person name="Brown T."/>
            <person name="Cohen L."/>
        </authorList>
    </citation>
    <scope>NUCLEOTIDE SEQUENCE</scope>
    <source>
        <strain evidence="5">RCC1130</strain>
    </source>
</reference>
<dbReference type="InterPro" id="IPR050305">
    <property type="entry name" value="Small_GTPase_Rab"/>
</dbReference>
<evidence type="ECO:0000256" key="3">
    <source>
        <dbReference type="ARBA" id="ARBA00023134"/>
    </source>
</evidence>
<feature type="region of interest" description="Disordered" evidence="4">
    <location>
        <begin position="98"/>
        <end position="118"/>
    </location>
</feature>
<comment type="similarity">
    <text evidence="1">Belongs to the small GTPase superfamily. Rab family.</text>
</comment>
<organism evidence="5">
    <name type="scientific">Calcidiscus leptoporus</name>
    <dbReference type="NCBI Taxonomy" id="127549"/>
    <lineage>
        <taxon>Eukaryota</taxon>
        <taxon>Haptista</taxon>
        <taxon>Haptophyta</taxon>
        <taxon>Prymnesiophyceae</taxon>
        <taxon>Coccolithales</taxon>
        <taxon>Calcidiscaceae</taxon>
        <taxon>Calcidiscus</taxon>
    </lineage>
</organism>
<dbReference type="SMART" id="SM00174">
    <property type="entry name" value="RHO"/>
    <property type="match status" value="1"/>
</dbReference>
<dbReference type="SUPFAM" id="SSF52540">
    <property type="entry name" value="P-loop containing nucleoside triphosphate hydrolases"/>
    <property type="match status" value="1"/>
</dbReference>
<keyword evidence="2" id="KW-0547">Nucleotide-binding</keyword>
<dbReference type="SMART" id="SM00173">
    <property type="entry name" value="RAS"/>
    <property type="match status" value="1"/>
</dbReference>
<dbReference type="InterPro" id="IPR001806">
    <property type="entry name" value="Small_GTPase"/>
</dbReference>
<protein>
    <submittedName>
        <fullName evidence="5">Uncharacterized protein</fullName>
    </submittedName>
</protein>
<dbReference type="Gene3D" id="3.40.50.300">
    <property type="entry name" value="P-loop containing nucleotide triphosphate hydrolases"/>
    <property type="match status" value="1"/>
</dbReference>
<evidence type="ECO:0000256" key="4">
    <source>
        <dbReference type="SAM" id="MobiDB-lite"/>
    </source>
</evidence>
<dbReference type="EMBL" id="HBER01036002">
    <property type="protein sequence ID" value="CAD8542957.1"/>
    <property type="molecule type" value="Transcribed_RNA"/>
</dbReference>
<dbReference type="GO" id="GO:0005525">
    <property type="term" value="F:GTP binding"/>
    <property type="evidence" value="ECO:0007669"/>
    <property type="project" value="UniProtKB-KW"/>
</dbReference>
<keyword evidence="3" id="KW-0342">GTP-binding</keyword>
<accession>A0A7S0J839</accession>
<dbReference type="PRINTS" id="PR00449">
    <property type="entry name" value="RASTRNSFRMNG"/>
</dbReference>
<gene>
    <name evidence="5" type="ORF">CLEP1334_LOCUS18244</name>
</gene>
<dbReference type="FunFam" id="3.40.50.300:FF:001447">
    <property type="entry name" value="Ras-related protein Rab-1B"/>
    <property type="match status" value="1"/>
</dbReference>
<name>A0A7S0J839_9EUKA</name>
<dbReference type="PROSITE" id="PS51419">
    <property type="entry name" value="RAB"/>
    <property type="match status" value="1"/>
</dbReference>
<dbReference type="InterPro" id="IPR027417">
    <property type="entry name" value="P-loop_NTPase"/>
</dbReference>
<evidence type="ECO:0000313" key="5">
    <source>
        <dbReference type="EMBL" id="CAD8542957.1"/>
    </source>
</evidence>
<proteinExistence type="inferred from homology"/>
<dbReference type="SMART" id="SM00175">
    <property type="entry name" value="RAB"/>
    <property type="match status" value="1"/>
</dbReference>
<sequence>MGILLCYDVTSRRSLDNISNWVRNIAENAPQTVNRILVGNKCDMSAERQVSTAQGEELAQQFGMTFFETSARSNLHVSEAFETLATDVVDRLLAAQGEAEDKQGVDVDPAPAKSSLCC</sequence>
<dbReference type="AlphaFoldDB" id="A0A7S0J839"/>
<dbReference type="GO" id="GO:0003924">
    <property type="term" value="F:GTPase activity"/>
    <property type="evidence" value="ECO:0007669"/>
    <property type="project" value="InterPro"/>
</dbReference>
<dbReference type="PROSITE" id="PS51421">
    <property type="entry name" value="RAS"/>
    <property type="match status" value="1"/>
</dbReference>